<feature type="non-terminal residue" evidence="3">
    <location>
        <position position="188"/>
    </location>
</feature>
<proteinExistence type="predicted"/>
<feature type="region of interest" description="Disordered" evidence="1">
    <location>
        <begin position="166"/>
        <end position="188"/>
    </location>
</feature>
<protein>
    <submittedName>
        <fullName evidence="3">Uncharacterized protein</fullName>
    </submittedName>
</protein>
<feature type="transmembrane region" description="Helical" evidence="2">
    <location>
        <begin position="59"/>
        <end position="78"/>
    </location>
</feature>
<evidence type="ECO:0000256" key="1">
    <source>
        <dbReference type="SAM" id="MobiDB-lite"/>
    </source>
</evidence>
<keyword evidence="2" id="KW-0812">Transmembrane</keyword>
<dbReference type="EMBL" id="UINC01002846">
    <property type="protein sequence ID" value="SVA00880.1"/>
    <property type="molecule type" value="Genomic_DNA"/>
</dbReference>
<feature type="compositionally biased region" description="Acidic residues" evidence="1">
    <location>
        <begin position="35"/>
        <end position="46"/>
    </location>
</feature>
<evidence type="ECO:0000256" key="2">
    <source>
        <dbReference type="SAM" id="Phobius"/>
    </source>
</evidence>
<gene>
    <name evidence="3" type="ORF">METZ01_LOCUS53734</name>
</gene>
<accession>A0A381S9W0</accession>
<reference evidence="3" key="1">
    <citation type="submission" date="2018-05" db="EMBL/GenBank/DDBJ databases">
        <authorList>
            <person name="Lanie J.A."/>
            <person name="Ng W.-L."/>
            <person name="Kazmierczak K.M."/>
            <person name="Andrzejewski T.M."/>
            <person name="Davidsen T.M."/>
            <person name="Wayne K.J."/>
            <person name="Tettelin H."/>
            <person name="Glass J.I."/>
            <person name="Rusch D."/>
            <person name="Podicherti R."/>
            <person name="Tsui H.-C.T."/>
            <person name="Winkler M.E."/>
        </authorList>
    </citation>
    <scope>NUCLEOTIDE SEQUENCE</scope>
</reference>
<feature type="compositionally biased region" description="Basic and acidic residues" evidence="1">
    <location>
        <begin position="1"/>
        <end position="12"/>
    </location>
</feature>
<name>A0A381S9W0_9ZZZZ</name>
<keyword evidence="2" id="KW-1133">Transmembrane helix</keyword>
<sequence>MQENTESKKPNEAETPENEEELSDDKPTSKPSESSESEPFFEEQEGEVLPSEKKKSSRYGLFLFILLLLTGGSSYLFYTDQIPPQIKEWIEPLLKPLEQRLARIKPAPAPRPPKKLISGVKEKVPDPIIEKETLIVEEKSVLEITPSLSNEEHISDSQMKAIPEVKEAGSNYPDKGAGTSTFIEPKLE</sequence>
<organism evidence="3">
    <name type="scientific">marine metagenome</name>
    <dbReference type="NCBI Taxonomy" id="408172"/>
    <lineage>
        <taxon>unclassified sequences</taxon>
        <taxon>metagenomes</taxon>
        <taxon>ecological metagenomes</taxon>
    </lineage>
</organism>
<dbReference type="AlphaFoldDB" id="A0A381S9W0"/>
<feature type="region of interest" description="Disordered" evidence="1">
    <location>
        <begin position="1"/>
        <end position="53"/>
    </location>
</feature>
<keyword evidence="2" id="KW-0472">Membrane</keyword>
<feature type="compositionally biased region" description="Acidic residues" evidence="1">
    <location>
        <begin position="14"/>
        <end position="23"/>
    </location>
</feature>
<evidence type="ECO:0000313" key="3">
    <source>
        <dbReference type="EMBL" id="SVA00880.1"/>
    </source>
</evidence>